<organism evidence="1 2">
    <name type="scientific">Actinomadura gamaensis</name>
    <dbReference type="NCBI Taxonomy" id="1763541"/>
    <lineage>
        <taxon>Bacteria</taxon>
        <taxon>Bacillati</taxon>
        <taxon>Actinomycetota</taxon>
        <taxon>Actinomycetes</taxon>
        <taxon>Streptosporangiales</taxon>
        <taxon>Thermomonosporaceae</taxon>
        <taxon>Actinomadura</taxon>
    </lineage>
</organism>
<sequence length="224" mass="24331">MFGKNASTGSALSGQRTRIGGTALAISVATAAVLASVVPAAQASEHHHDRTPQCRGESVDPAALIRYKTDVFIKAPLSTVFKVQTDVERWPSWQKPVLSMKLLDPGHLRPGSRFRWTTPAPPTPTTPASTLTITSTVEQIKKNDCILWSGPAIGAGVRIDQGVHLWKFTKVRGGVHVHTEETWTGRQVEADVPTARRLLGDGLEQWLLDLKATAEARTPTHPRV</sequence>
<name>A0ABV9TZK6_9ACTN</name>
<evidence type="ECO:0000313" key="1">
    <source>
        <dbReference type="EMBL" id="MFC4908693.1"/>
    </source>
</evidence>
<dbReference type="InterPro" id="IPR019587">
    <property type="entry name" value="Polyketide_cyclase/dehydratase"/>
</dbReference>
<dbReference type="Proteomes" id="UP001595872">
    <property type="component" value="Unassembled WGS sequence"/>
</dbReference>
<keyword evidence="2" id="KW-1185">Reference proteome</keyword>
<dbReference type="InterPro" id="IPR023393">
    <property type="entry name" value="START-like_dom_sf"/>
</dbReference>
<dbReference type="Pfam" id="PF10604">
    <property type="entry name" value="Polyketide_cyc2"/>
    <property type="match status" value="1"/>
</dbReference>
<dbReference type="EMBL" id="JBHSIT010000004">
    <property type="protein sequence ID" value="MFC4908693.1"/>
    <property type="molecule type" value="Genomic_DNA"/>
</dbReference>
<gene>
    <name evidence="1" type="ORF">ACFPCY_15295</name>
</gene>
<reference evidence="2" key="1">
    <citation type="journal article" date="2019" name="Int. J. Syst. Evol. Microbiol.">
        <title>The Global Catalogue of Microorganisms (GCM) 10K type strain sequencing project: providing services to taxonomists for standard genome sequencing and annotation.</title>
        <authorList>
            <consortium name="The Broad Institute Genomics Platform"/>
            <consortium name="The Broad Institute Genome Sequencing Center for Infectious Disease"/>
            <person name="Wu L."/>
            <person name="Ma J."/>
        </authorList>
    </citation>
    <scope>NUCLEOTIDE SEQUENCE [LARGE SCALE GENOMIC DNA]</scope>
    <source>
        <strain evidence="2">KLKA75</strain>
    </source>
</reference>
<protein>
    <submittedName>
        <fullName evidence="1">SRPBCC family protein</fullName>
    </submittedName>
</protein>
<proteinExistence type="predicted"/>
<evidence type="ECO:0000313" key="2">
    <source>
        <dbReference type="Proteomes" id="UP001595872"/>
    </source>
</evidence>
<comment type="caution">
    <text evidence="1">The sequence shown here is derived from an EMBL/GenBank/DDBJ whole genome shotgun (WGS) entry which is preliminary data.</text>
</comment>
<dbReference type="RefSeq" id="WP_378255574.1">
    <property type="nucleotide sequence ID" value="NZ_JBHSIT010000004.1"/>
</dbReference>
<dbReference type="SUPFAM" id="SSF55961">
    <property type="entry name" value="Bet v1-like"/>
    <property type="match status" value="1"/>
</dbReference>
<dbReference type="Gene3D" id="3.30.530.20">
    <property type="match status" value="1"/>
</dbReference>
<accession>A0ABV9TZK6</accession>